<name>K8ZA54_9ENTE</name>
<evidence type="ECO:0000313" key="1">
    <source>
        <dbReference type="EMBL" id="EKU27825.1"/>
    </source>
</evidence>
<dbReference type="Proteomes" id="UP000016057">
    <property type="component" value="Unassembled WGS sequence"/>
</dbReference>
<proteinExistence type="predicted"/>
<dbReference type="AlphaFoldDB" id="K8ZA54"/>
<protein>
    <recommendedName>
        <fullName evidence="3">HEAT repeat domain-containing protein</fullName>
    </recommendedName>
</protein>
<evidence type="ECO:0008006" key="3">
    <source>
        <dbReference type="Google" id="ProtNLM"/>
    </source>
</evidence>
<accession>K8ZA54</accession>
<dbReference type="RefSeq" id="WP_009488564.1">
    <property type="nucleotide sequence ID" value="NZ_AMYT01000008.1"/>
</dbReference>
<dbReference type="EMBL" id="AMYT01000008">
    <property type="protein sequence ID" value="EKU27825.1"/>
    <property type="molecule type" value="Genomic_DNA"/>
</dbReference>
<evidence type="ECO:0000313" key="2">
    <source>
        <dbReference type="Proteomes" id="UP000016057"/>
    </source>
</evidence>
<dbReference type="STRING" id="1234409.C683_0290"/>
<comment type="caution">
    <text evidence="1">The sequence shown here is derived from an EMBL/GenBank/DDBJ whole genome shotgun (WGS) entry which is preliminary data.</text>
</comment>
<dbReference type="InterPro" id="IPR011030">
    <property type="entry name" value="Lipovitellin_superhlx_dom"/>
</dbReference>
<organism evidence="1 2">
    <name type="scientific">Catellicoccus marimammalium M35/04/3</name>
    <dbReference type="NCBI Taxonomy" id="1234409"/>
    <lineage>
        <taxon>Bacteria</taxon>
        <taxon>Bacillati</taxon>
        <taxon>Bacillota</taxon>
        <taxon>Bacilli</taxon>
        <taxon>Lactobacillales</taxon>
        <taxon>Enterococcaceae</taxon>
        <taxon>Catellicoccus</taxon>
    </lineage>
</organism>
<sequence>MAFYQTEQEFSEETKRLFEPVYTKVLHSKFRRFKKLDVSEQILILRSIPNLGFVNEEIKKFLWKVMDSNDLFLRSTALHSIIQLNRKEYFIDSLLYISNHHLSVNTEFFSPLILLAYQTMDELTMEDLIENWTEFSRELKCCALTALEPYYNEQHKYVEEINRFYLTEEDYYVRIYFYKNFHLKMNPEMKQLFLKDLNNRHDDLRMAAVSFADEFYDEEIEAALLDRLFHGTNVDLLYEEAMVLVHHGGINEELFWSHKKDIREYELLRGLLNRIVPEKRWYSWS</sequence>
<keyword evidence="2" id="KW-1185">Reference proteome</keyword>
<gene>
    <name evidence="1" type="ORF">C683_0290</name>
</gene>
<dbReference type="SUPFAM" id="SSF48431">
    <property type="entry name" value="Lipovitellin-phosvitin complex, superhelical domain"/>
    <property type="match status" value="1"/>
</dbReference>
<reference evidence="1 2" key="1">
    <citation type="journal article" date="2013" name="Genome Announc.">
        <title>Draft Genome Sequence of Catellicoccus marimammalium, a Novel Species Commonly Found in Gull Feces.</title>
        <authorList>
            <person name="Weigand M.R."/>
            <person name="Ryu H."/>
            <person name="Bozcek L."/>
            <person name="Konstantinidis K.T."/>
            <person name="Santo Domingo J.W."/>
        </authorList>
    </citation>
    <scope>NUCLEOTIDE SEQUENCE [LARGE SCALE GENOMIC DNA]</scope>
    <source>
        <strain evidence="1 2">M35/04/3</strain>
    </source>
</reference>